<organism evidence="1 2">
    <name type="scientific">Candidatus Mycosynbacter amalyticus</name>
    <dbReference type="NCBI Taxonomy" id="2665156"/>
    <lineage>
        <taxon>Bacteria</taxon>
        <taxon>Candidatus Saccharimonadota</taxon>
        <taxon>Candidatus Saccharimonadota incertae sedis</taxon>
        <taxon>Candidatus Mycosynbacter</taxon>
    </lineage>
</organism>
<dbReference type="Proteomes" id="UP001059824">
    <property type="component" value="Chromosome"/>
</dbReference>
<proteinExistence type="predicted"/>
<dbReference type="EMBL" id="CP045921">
    <property type="protein sequence ID" value="QHN42663.1"/>
    <property type="molecule type" value="Genomic_DNA"/>
</dbReference>
<sequence length="92" mass="10425">MSNIFREIIQEERHAARSIAVMYDGMSQIPYEKMIQGLDDSELQMMDRNNFDAQRVIAVQESARAQARIAVAELLLMGKSLVALDDDPHFVA</sequence>
<dbReference type="RefSeq" id="WP_260764128.1">
    <property type="nucleotide sequence ID" value="NZ_CP045921.1"/>
</dbReference>
<evidence type="ECO:0000313" key="1">
    <source>
        <dbReference type="EMBL" id="QHN42663.1"/>
    </source>
</evidence>
<reference evidence="1" key="1">
    <citation type="journal article" date="2021" name="Nat. Microbiol.">
        <title>Cocultivation of an ultrasmall environmental parasitic bacterium with lytic ability against bacteria associated with wastewater foams.</title>
        <authorList>
            <person name="Batinovic S."/>
            <person name="Rose J.J.A."/>
            <person name="Ratcliffe J."/>
            <person name="Seviour R.J."/>
            <person name="Petrovski S."/>
        </authorList>
    </citation>
    <scope>NUCLEOTIDE SEQUENCE</scope>
    <source>
        <strain evidence="1">JR1</strain>
    </source>
</reference>
<accession>A0A857MJE1</accession>
<name>A0A857MJE1_9BACT</name>
<protein>
    <submittedName>
        <fullName evidence="1">Uncharacterized protein</fullName>
    </submittedName>
</protein>
<dbReference type="KEGG" id="mama:GII36_02220"/>
<keyword evidence="2" id="KW-1185">Reference proteome</keyword>
<gene>
    <name evidence="1" type="ORF">GII36_02220</name>
</gene>
<dbReference type="AlphaFoldDB" id="A0A857MJE1"/>
<evidence type="ECO:0000313" key="2">
    <source>
        <dbReference type="Proteomes" id="UP001059824"/>
    </source>
</evidence>